<name>A0A937CSE6_9BURK</name>
<evidence type="ECO:0000313" key="4">
    <source>
        <dbReference type="EMBL" id="MBL0390393.1"/>
    </source>
</evidence>
<evidence type="ECO:0000256" key="1">
    <source>
        <dbReference type="SAM" id="Phobius"/>
    </source>
</evidence>
<sequence length="68" mass="6218">MKTKIISAAVLAASLLGLGGCASMDRTTVGTVGGAVVGGLVGSAVGGTGATILGAAAGGYLGNQAAKR</sequence>
<proteinExistence type="predicted"/>
<dbReference type="RefSeq" id="WP_201672995.1">
    <property type="nucleotide sequence ID" value="NZ_JAEQNE010000001.1"/>
</dbReference>
<evidence type="ECO:0000256" key="2">
    <source>
        <dbReference type="SAM" id="SignalP"/>
    </source>
</evidence>
<feature type="domain" description="Glycine zipper 2TM" evidence="3">
    <location>
        <begin position="29"/>
        <end position="65"/>
    </location>
</feature>
<keyword evidence="1" id="KW-1133">Transmembrane helix</keyword>
<dbReference type="InterPro" id="IPR008816">
    <property type="entry name" value="Gly_zipper_2TM_dom"/>
</dbReference>
<keyword evidence="1" id="KW-0472">Membrane</keyword>
<dbReference type="AlphaFoldDB" id="A0A937CSE6"/>
<evidence type="ECO:0000259" key="3">
    <source>
        <dbReference type="Pfam" id="PF05433"/>
    </source>
</evidence>
<keyword evidence="1" id="KW-0812">Transmembrane</keyword>
<accession>A0A937CSE6</accession>
<comment type="caution">
    <text evidence="4">The sequence shown here is derived from an EMBL/GenBank/DDBJ whole genome shotgun (WGS) entry which is preliminary data.</text>
</comment>
<reference evidence="4 5" key="1">
    <citation type="journal article" date="2017" name="Int. J. Syst. Evol. Microbiol.">
        <title>Ramlibacter monticola sp. nov., isolated from forest soil.</title>
        <authorList>
            <person name="Chaudhary D.K."/>
            <person name="Kim J."/>
        </authorList>
    </citation>
    <scope>NUCLEOTIDE SEQUENCE [LARGE SCALE GENOMIC DNA]</scope>
    <source>
        <strain evidence="4 5">KACC 19175</strain>
    </source>
</reference>
<dbReference type="PROSITE" id="PS51257">
    <property type="entry name" value="PROKAR_LIPOPROTEIN"/>
    <property type="match status" value="1"/>
</dbReference>
<dbReference type="GO" id="GO:0019867">
    <property type="term" value="C:outer membrane"/>
    <property type="evidence" value="ECO:0007669"/>
    <property type="project" value="InterPro"/>
</dbReference>
<organism evidence="4 5">
    <name type="scientific">Ramlibacter monticola</name>
    <dbReference type="NCBI Taxonomy" id="1926872"/>
    <lineage>
        <taxon>Bacteria</taxon>
        <taxon>Pseudomonadati</taxon>
        <taxon>Pseudomonadota</taxon>
        <taxon>Betaproteobacteria</taxon>
        <taxon>Burkholderiales</taxon>
        <taxon>Comamonadaceae</taxon>
        <taxon>Ramlibacter</taxon>
    </lineage>
</organism>
<dbReference type="Pfam" id="PF05433">
    <property type="entry name" value="Rick_17kDa_Anti"/>
    <property type="match status" value="1"/>
</dbReference>
<dbReference type="EMBL" id="JAEQNE010000001">
    <property type="protein sequence ID" value="MBL0390393.1"/>
    <property type="molecule type" value="Genomic_DNA"/>
</dbReference>
<gene>
    <name evidence="4" type="ORF">JJ685_04490</name>
</gene>
<evidence type="ECO:0000313" key="5">
    <source>
        <dbReference type="Proteomes" id="UP000599109"/>
    </source>
</evidence>
<feature type="chain" id="PRO_5037670000" evidence="2">
    <location>
        <begin position="23"/>
        <end position="68"/>
    </location>
</feature>
<keyword evidence="5" id="KW-1185">Reference proteome</keyword>
<dbReference type="Proteomes" id="UP000599109">
    <property type="component" value="Unassembled WGS sequence"/>
</dbReference>
<feature type="signal peptide" evidence="2">
    <location>
        <begin position="1"/>
        <end position="22"/>
    </location>
</feature>
<keyword evidence="2" id="KW-0732">Signal</keyword>
<feature type="transmembrane region" description="Helical" evidence="1">
    <location>
        <begin position="37"/>
        <end position="61"/>
    </location>
</feature>
<protein>
    <submittedName>
        <fullName evidence="4">Glycine zipper 2TM domain-containing protein</fullName>
    </submittedName>
</protein>